<protein>
    <recommendedName>
        <fullName evidence="4">Secreted protein</fullName>
    </recommendedName>
</protein>
<dbReference type="EMBL" id="MU866347">
    <property type="protein sequence ID" value="KAK4173390.1"/>
    <property type="molecule type" value="Genomic_DNA"/>
</dbReference>
<gene>
    <name evidence="2" type="ORF">QBC36DRAFT_58179</name>
</gene>
<keyword evidence="3" id="KW-1185">Reference proteome</keyword>
<dbReference type="Proteomes" id="UP001302321">
    <property type="component" value="Unassembled WGS sequence"/>
</dbReference>
<evidence type="ECO:0000256" key="1">
    <source>
        <dbReference type="SAM" id="SignalP"/>
    </source>
</evidence>
<organism evidence="2 3">
    <name type="scientific">Triangularia setosa</name>
    <dbReference type="NCBI Taxonomy" id="2587417"/>
    <lineage>
        <taxon>Eukaryota</taxon>
        <taxon>Fungi</taxon>
        <taxon>Dikarya</taxon>
        <taxon>Ascomycota</taxon>
        <taxon>Pezizomycotina</taxon>
        <taxon>Sordariomycetes</taxon>
        <taxon>Sordariomycetidae</taxon>
        <taxon>Sordariales</taxon>
        <taxon>Podosporaceae</taxon>
        <taxon>Triangularia</taxon>
    </lineage>
</organism>
<evidence type="ECO:0000313" key="2">
    <source>
        <dbReference type="EMBL" id="KAK4173390.1"/>
    </source>
</evidence>
<feature type="signal peptide" evidence="1">
    <location>
        <begin position="1"/>
        <end position="20"/>
    </location>
</feature>
<keyword evidence="1" id="KW-0732">Signal</keyword>
<sequence length="126" mass="13781">MGVCGWWWMVVVCGWSGAPAAKEGFWDSRSSPEQCLLEGGGRKPTCFVALRADFSLRENHSHPTKQRQPFTATAPHRHCVHRNHGHEEVPKRGLALSTAHGLRLSGCASVDLLPLLISDPAFSIIG</sequence>
<evidence type="ECO:0000313" key="3">
    <source>
        <dbReference type="Proteomes" id="UP001302321"/>
    </source>
</evidence>
<proteinExistence type="predicted"/>
<evidence type="ECO:0008006" key="4">
    <source>
        <dbReference type="Google" id="ProtNLM"/>
    </source>
</evidence>
<accession>A0AAN6W1S4</accession>
<dbReference type="AlphaFoldDB" id="A0AAN6W1S4"/>
<name>A0AAN6W1S4_9PEZI</name>
<reference evidence="2" key="1">
    <citation type="journal article" date="2023" name="Mol. Phylogenet. Evol.">
        <title>Genome-scale phylogeny and comparative genomics of the fungal order Sordariales.</title>
        <authorList>
            <person name="Hensen N."/>
            <person name="Bonometti L."/>
            <person name="Westerberg I."/>
            <person name="Brannstrom I.O."/>
            <person name="Guillou S."/>
            <person name="Cros-Aarteil S."/>
            <person name="Calhoun S."/>
            <person name="Haridas S."/>
            <person name="Kuo A."/>
            <person name="Mondo S."/>
            <person name="Pangilinan J."/>
            <person name="Riley R."/>
            <person name="LaButti K."/>
            <person name="Andreopoulos B."/>
            <person name="Lipzen A."/>
            <person name="Chen C."/>
            <person name="Yan M."/>
            <person name="Daum C."/>
            <person name="Ng V."/>
            <person name="Clum A."/>
            <person name="Steindorff A."/>
            <person name="Ohm R.A."/>
            <person name="Martin F."/>
            <person name="Silar P."/>
            <person name="Natvig D.O."/>
            <person name="Lalanne C."/>
            <person name="Gautier V."/>
            <person name="Ament-Velasquez S.L."/>
            <person name="Kruys A."/>
            <person name="Hutchinson M.I."/>
            <person name="Powell A.J."/>
            <person name="Barry K."/>
            <person name="Miller A.N."/>
            <person name="Grigoriev I.V."/>
            <person name="Debuchy R."/>
            <person name="Gladieux P."/>
            <person name="Hiltunen Thoren M."/>
            <person name="Johannesson H."/>
        </authorList>
    </citation>
    <scope>NUCLEOTIDE SEQUENCE</scope>
    <source>
        <strain evidence="2">CBS 892.96</strain>
    </source>
</reference>
<feature type="chain" id="PRO_5042942717" description="Secreted protein" evidence="1">
    <location>
        <begin position="21"/>
        <end position="126"/>
    </location>
</feature>
<comment type="caution">
    <text evidence="2">The sequence shown here is derived from an EMBL/GenBank/DDBJ whole genome shotgun (WGS) entry which is preliminary data.</text>
</comment>
<reference evidence="2" key="2">
    <citation type="submission" date="2023-05" db="EMBL/GenBank/DDBJ databases">
        <authorList>
            <consortium name="Lawrence Berkeley National Laboratory"/>
            <person name="Steindorff A."/>
            <person name="Hensen N."/>
            <person name="Bonometti L."/>
            <person name="Westerberg I."/>
            <person name="Brannstrom I.O."/>
            <person name="Guillou S."/>
            <person name="Cros-Aarteil S."/>
            <person name="Calhoun S."/>
            <person name="Haridas S."/>
            <person name="Kuo A."/>
            <person name="Mondo S."/>
            <person name="Pangilinan J."/>
            <person name="Riley R."/>
            <person name="Labutti K."/>
            <person name="Andreopoulos B."/>
            <person name="Lipzen A."/>
            <person name="Chen C."/>
            <person name="Yanf M."/>
            <person name="Daum C."/>
            <person name="Ng V."/>
            <person name="Clum A."/>
            <person name="Ohm R."/>
            <person name="Martin F."/>
            <person name="Silar P."/>
            <person name="Natvig D."/>
            <person name="Lalanne C."/>
            <person name="Gautier V."/>
            <person name="Ament-Velasquez S.L."/>
            <person name="Kruys A."/>
            <person name="Hutchinson M.I."/>
            <person name="Powell A.J."/>
            <person name="Barry K."/>
            <person name="Miller A.N."/>
            <person name="Grigoriev I.V."/>
            <person name="Debuchy R."/>
            <person name="Gladieux P."/>
            <person name="Thoren M.H."/>
            <person name="Johannesson H."/>
        </authorList>
    </citation>
    <scope>NUCLEOTIDE SEQUENCE</scope>
    <source>
        <strain evidence="2">CBS 892.96</strain>
    </source>
</reference>